<dbReference type="SUPFAM" id="SSF56601">
    <property type="entry name" value="beta-lactamase/transpeptidase-like"/>
    <property type="match status" value="1"/>
</dbReference>
<dbReference type="InterPro" id="IPR050491">
    <property type="entry name" value="AmpC-like"/>
</dbReference>
<accession>A0A644XNI9</accession>
<feature type="domain" description="Beta-lactamase-related" evidence="1">
    <location>
        <begin position="2"/>
        <end position="182"/>
    </location>
</feature>
<name>A0A644XNI9_9ZZZZ</name>
<dbReference type="InterPro" id="IPR001466">
    <property type="entry name" value="Beta-lactam-related"/>
</dbReference>
<comment type="caution">
    <text evidence="2">The sequence shown here is derived from an EMBL/GenBank/DDBJ whole genome shotgun (WGS) entry which is preliminary data.</text>
</comment>
<dbReference type="Gene3D" id="3.40.710.10">
    <property type="entry name" value="DD-peptidase/beta-lactamase superfamily"/>
    <property type="match status" value="1"/>
</dbReference>
<reference evidence="2" key="1">
    <citation type="submission" date="2019-08" db="EMBL/GenBank/DDBJ databases">
        <authorList>
            <person name="Kucharzyk K."/>
            <person name="Murdoch R.W."/>
            <person name="Higgins S."/>
            <person name="Loffler F."/>
        </authorList>
    </citation>
    <scope>NUCLEOTIDE SEQUENCE</scope>
</reference>
<evidence type="ECO:0000259" key="1">
    <source>
        <dbReference type="Pfam" id="PF00144"/>
    </source>
</evidence>
<dbReference type="Pfam" id="PF00144">
    <property type="entry name" value="Beta-lactamase"/>
    <property type="match status" value="1"/>
</dbReference>
<proteinExistence type="predicted"/>
<dbReference type="PANTHER" id="PTHR46825:SF9">
    <property type="entry name" value="BETA-LACTAMASE-RELATED DOMAIN-CONTAINING PROTEIN"/>
    <property type="match status" value="1"/>
</dbReference>
<sequence>MLGAIVEKITGVRFDLYVLENILSPLGIYGGFNVDMLDRTKFAQNHEYNSQDNSFKVQPAAYKSRAEELKNYRIGYTTPIFSATGGMKISATDLAKYMTMHMNYGKLGSIQIISEESSQLMQSEIINAGNNIFYGFALEHAYNLIPEENMVGHTGSAYGLYSAMFFEPENKFGFVIISNGAADGYVEGFANIQRETIRVLYDYFIRYNE</sequence>
<protein>
    <recommendedName>
        <fullName evidence="1">Beta-lactamase-related domain-containing protein</fullName>
    </recommendedName>
</protein>
<dbReference type="InterPro" id="IPR012338">
    <property type="entry name" value="Beta-lactam/transpept-like"/>
</dbReference>
<dbReference type="AlphaFoldDB" id="A0A644XNI9"/>
<evidence type="ECO:0000313" key="2">
    <source>
        <dbReference type="EMBL" id="MPM17371.1"/>
    </source>
</evidence>
<gene>
    <name evidence="2" type="ORF">SDC9_63760</name>
</gene>
<dbReference type="PANTHER" id="PTHR46825">
    <property type="entry name" value="D-ALANYL-D-ALANINE-CARBOXYPEPTIDASE/ENDOPEPTIDASE AMPH"/>
    <property type="match status" value="1"/>
</dbReference>
<dbReference type="EMBL" id="VSSQ01002784">
    <property type="protein sequence ID" value="MPM17371.1"/>
    <property type="molecule type" value="Genomic_DNA"/>
</dbReference>
<organism evidence="2">
    <name type="scientific">bioreactor metagenome</name>
    <dbReference type="NCBI Taxonomy" id="1076179"/>
    <lineage>
        <taxon>unclassified sequences</taxon>
        <taxon>metagenomes</taxon>
        <taxon>ecological metagenomes</taxon>
    </lineage>
</organism>